<dbReference type="EMBL" id="JASBNA010000051">
    <property type="protein sequence ID" value="KAK7680259.1"/>
    <property type="molecule type" value="Genomic_DNA"/>
</dbReference>
<proteinExistence type="predicted"/>
<comment type="caution">
    <text evidence="1">The sequence shown here is derived from an EMBL/GenBank/DDBJ whole genome shotgun (WGS) entry which is preliminary data.</text>
</comment>
<dbReference type="Proteomes" id="UP001385951">
    <property type="component" value="Unassembled WGS sequence"/>
</dbReference>
<organism evidence="1 2">
    <name type="scientific">Cerrena zonata</name>
    <dbReference type="NCBI Taxonomy" id="2478898"/>
    <lineage>
        <taxon>Eukaryota</taxon>
        <taxon>Fungi</taxon>
        <taxon>Dikarya</taxon>
        <taxon>Basidiomycota</taxon>
        <taxon>Agaricomycotina</taxon>
        <taxon>Agaricomycetes</taxon>
        <taxon>Polyporales</taxon>
        <taxon>Cerrenaceae</taxon>
        <taxon>Cerrena</taxon>
    </lineage>
</organism>
<sequence>MTDSSTAYQEDFHLEDIRTALCDDLEGYVAEVELDFFKRSVLLPLVNIEAIEAATATLVDENNQSSLFPINPLRLKLYEDKDCASLLDFFNEVIRVAAPILDHRPEDAEWRVKV</sequence>
<reference evidence="1 2" key="1">
    <citation type="submission" date="2022-09" db="EMBL/GenBank/DDBJ databases">
        <authorList>
            <person name="Palmer J.M."/>
        </authorList>
    </citation>
    <scope>NUCLEOTIDE SEQUENCE [LARGE SCALE GENOMIC DNA]</scope>
    <source>
        <strain evidence="1 2">DSM 7382</strain>
    </source>
</reference>
<accession>A0AAW0FPW5</accession>
<keyword evidence="2" id="KW-1185">Reference proteome</keyword>
<evidence type="ECO:0000313" key="2">
    <source>
        <dbReference type="Proteomes" id="UP001385951"/>
    </source>
</evidence>
<dbReference type="AlphaFoldDB" id="A0AAW0FPW5"/>
<evidence type="ECO:0000313" key="1">
    <source>
        <dbReference type="EMBL" id="KAK7680259.1"/>
    </source>
</evidence>
<protein>
    <submittedName>
        <fullName evidence="1">Uncharacterized protein</fullName>
    </submittedName>
</protein>
<gene>
    <name evidence="1" type="ORF">QCA50_016768</name>
</gene>
<name>A0AAW0FPW5_9APHY</name>